<dbReference type="RefSeq" id="XP_018706651.1">
    <property type="nucleotide sequence ID" value="XM_018845944.1"/>
</dbReference>
<organism evidence="4 5">
    <name type="scientific">Cordyceps fumosorosea (strain ARSEF 2679)</name>
    <name type="common">Isaria fumosorosea</name>
    <dbReference type="NCBI Taxonomy" id="1081104"/>
    <lineage>
        <taxon>Eukaryota</taxon>
        <taxon>Fungi</taxon>
        <taxon>Dikarya</taxon>
        <taxon>Ascomycota</taxon>
        <taxon>Pezizomycotina</taxon>
        <taxon>Sordariomycetes</taxon>
        <taxon>Hypocreomycetidae</taxon>
        <taxon>Hypocreales</taxon>
        <taxon>Cordycipitaceae</taxon>
        <taxon>Cordyceps</taxon>
    </lineage>
</organism>
<dbReference type="Proteomes" id="UP000076744">
    <property type="component" value="Unassembled WGS sequence"/>
</dbReference>
<dbReference type="GeneID" id="30018630"/>
<dbReference type="CDD" id="cd05227">
    <property type="entry name" value="AR_SDR_e"/>
    <property type="match status" value="1"/>
</dbReference>
<dbReference type="InterPro" id="IPR036291">
    <property type="entry name" value="NAD(P)-bd_dom_sf"/>
</dbReference>
<dbReference type="PANTHER" id="PTHR10366">
    <property type="entry name" value="NAD DEPENDENT EPIMERASE/DEHYDRATASE"/>
    <property type="match status" value="1"/>
</dbReference>
<evidence type="ECO:0000256" key="2">
    <source>
        <dbReference type="ARBA" id="ARBA00023445"/>
    </source>
</evidence>
<keyword evidence="1" id="KW-0560">Oxidoreductase</keyword>
<evidence type="ECO:0000259" key="3">
    <source>
        <dbReference type="Pfam" id="PF01370"/>
    </source>
</evidence>
<comment type="caution">
    <text evidence="4">The sequence shown here is derived from an EMBL/GenBank/DDBJ whole genome shotgun (WGS) entry which is preliminary data.</text>
</comment>
<evidence type="ECO:0000313" key="4">
    <source>
        <dbReference type="EMBL" id="OAA70364.1"/>
    </source>
</evidence>
<keyword evidence="5" id="KW-1185">Reference proteome</keyword>
<dbReference type="PANTHER" id="PTHR10366:SF564">
    <property type="entry name" value="STEROL-4-ALPHA-CARBOXYLATE 3-DEHYDROGENASE, DECARBOXYLATING"/>
    <property type="match status" value="1"/>
</dbReference>
<proteinExistence type="inferred from homology"/>
<comment type="similarity">
    <text evidence="2">Belongs to the NAD(P)-dependent epimerase/dehydratase family. Dihydroflavonol-4-reductase subfamily.</text>
</comment>
<dbReference type="EMBL" id="AZHB01000004">
    <property type="protein sequence ID" value="OAA70364.1"/>
    <property type="molecule type" value="Genomic_DNA"/>
</dbReference>
<dbReference type="SUPFAM" id="SSF51735">
    <property type="entry name" value="NAD(P)-binding Rossmann-fold domains"/>
    <property type="match status" value="1"/>
</dbReference>
<gene>
    <name evidence="4" type="ORF">ISF_02338</name>
</gene>
<sequence>MATETILLTGGSGFIAAHILEQLLAKGHTVITTVRTQAKADTLAAAYPDLVSAGRLAVEPVGDIAVPTAFDAVLAAHGPRLSAVLHTASPFHYDFTDPQAALLDPAVNGTLGILRAIRAHAPRVRRVVVTSSFAAILDARKARDHATVYTEASWNPNTADDVVASGGDKMTAYRVSKTLAERAAWDFVAKEKPGFDLATVTPPLVFGPVAHHLKSADAINTSNARVVALLRGDWERDGIPDTGTMVLWVDVRDVAAAHVRALELPEAGGRRLFVVGGRFDNRQVADVVYRNFEDRRDAVPGPEVKGGEAPPEGELFRIDNSATDKLLGIKWTSLEKSITDLVGSLKGLKI</sequence>
<dbReference type="InterPro" id="IPR001509">
    <property type="entry name" value="Epimerase_deHydtase"/>
</dbReference>
<dbReference type="AlphaFoldDB" id="A0A162LGQ9"/>
<dbReference type="InterPro" id="IPR050425">
    <property type="entry name" value="NAD(P)_dehydrat-like"/>
</dbReference>
<dbReference type="STRING" id="1081104.A0A162LGQ9"/>
<dbReference type="OrthoDB" id="2735536at2759"/>
<protein>
    <submittedName>
        <fullName evidence="4">Dihydroflavonol-4-reductase</fullName>
    </submittedName>
</protein>
<reference evidence="4 5" key="1">
    <citation type="journal article" date="2016" name="Genome Biol. Evol.">
        <title>Divergent and convergent evolution of fungal pathogenicity.</title>
        <authorList>
            <person name="Shang Y."/>
            <person name="Xiao G."/>
            <person name="Zheng P."/>
            <person name="Cen K."/>
            <person name="Zhan S."/>
            <person name="Wang C."/>
        </authorList>
    </citation>
    <scope>NUCLEOTIDE SEQUENCE [LARGE SCALE GENOMIC DNA]</scope>
    <source>
        <strain evidence="4 5">ARSEF 2679</strain>
    </source>
</reference>
<name>A0A162LGQ9_CORFA</name>
<feature type="domain" description="NAD-dependent epimerase/dehydratase" evidence="3">
    <location>
        <begin position="6"/>
        <end position="276"/>
    </location>
</feature>
<evidence type="ECO:0000313" key="5">
    <source>
        <dbReference type="Proteomes" id="UP000076744"/>
    </source>
</evidence>
<dbReference type="GO" id="GO:0016616">
    <property type="term" value="F:oxidoreductase activity, acting on the CH-OH group of donors, NAD or NADP as acceptor"/>
    <property type="evidence" value="ECO:0007669"/>
    <property type="project" value="TreeGrafter"/>
</dbReference>
<dbReference type="Gene3D" id="3.40.50.720">
    <property type="entry name" value="NAD(P)-binding Rossmann-like Domain"/>
    <property type="match status" value="1"/>
</dbReference>
<dbReference type="FunFam" id="3.40.50.720:FF:000191">
    <property type="entry name" value="Methylglyoxal reductase (NADPH-dependent)"/>
    <property type="match status" value="1"/>
</dbReference>
<accession>A0A162LGQ9</accession>
<evidence type="ECO:0000256" key="1">
    <source>
        <dbReference type="ARBA" id="ARBA00023002"/>
    </source>
</evidence>
<dbReference type="Pfam" id="PF01370">
    <property type="entry name" value="Epimerase"/>
    <property type="match status" value="1"/>
</dbReference>